<sequence>MDRESEILSKLDQIIATQRIDGERQRAMEGDLRELKGQMSIMLTWLQSMDQRFSALMAPVNPPRKPAA</sequence>
<name>A0A6L3BA40_AZOBR</name>
<evidence type="ECO:0000313" key="1">
    <source>
        <dbReference type="EMBL" id="KAA0688560.1"/>
    </source>
</evidence>
<evidence type="ECO:0000313" key="2">
    <source>
        <dbReference type="Proteomes" id="UP000476837"/>
    </source>
</evidence>
<dbReference type="Proteomes" id="UP000476837">
    <property type="component" value="Unassembled WGS sequence"/>
</dbReference>
<comment type="caution">
    <text evidence="1">The sequence shown here is derived from an EMBL/GenBank/DDBJ whole genome shotgun (WGS) entry which is preliminary data.</text>
</comment>
<reference evidence="1 2" key="1">
    <citation type="submission" date="2018-07" db="EMBL/GenBank/DDBJ databases">
        <title>Genome sequence of Roseomonas fauriae ATCC 49958.</title>
        <authorList>
            <person name="Sant'Anna F.H."/>
            <person name="Baldani J.I."/>
            <person name="Zilli J.E."/>
            <person name="Reis V.M."/>
            <person name="Hartmann A."/>
            <person name="Cruz L."/>
            <person name="de Souza E.M."/>
            <person name="de Oliveira Pedrosa F."/>
            <person name="Passaglia L.M.P."/>
        </authorList>
    </citation>
    <scope>NUCLEOTIDE SEQUENCE [LARGE SCALE GENOMIC DNA]</scope>
    <source>
        <strain evidence="1 2">ATCC 49958</strain>
    </source>
</reference>
<dbReference type="AlphaFoldDB" id="A0A6L3BA40"/>
<dbReference type="EMBL" id="QOKV01000001">
    <property type="protein sequence ID" value="KAA0688560.1"/>
    <property type="molecule type" value="Genomic_DNA"/>
</dbReference>
<gene>
    <name evidence="1" type="ORF">DS837_02220</name>
</gene>
<dbReference type="RefSeq" id="WP_114857532.1">
    <property type="nucleotide sequence ID" value="NZ_QLKQ01000007.1"/>
</dbReference>
<organism evidence="1 2">
    <name type="scientific">Azospirillum brasilense</name>
    <dbReference type="NCBI Taxonomy" id="192"/>
    <lineage>
        <taxon>Bacteria</taxon>
        <taxon>Pseudomonadati</taxon>
        <taxon>Pseudomonadota</taxon>
        <taxon>Alphaproteobacteria</taxon>
        <taxon>Rhodospirillales</taxon>
        <taxon>Azospirillaceae</taxon>
        <taxon>Azospirillum</taxon>
    </lineage>
</organism>
<proteinExistence type="predicted"/>
<accession>A0A6L3BA40</accession>
<evidence type="ECO:0008006" key="3">
    <source>
        <dbReference type="Google" id="ProtNLM"/>
    </source>
</evidence>
<protein>
    <recommendedName>
        <fullName evidence="3">SlyX protein</fullName>
    </recommendedName>
</protein>